<gene>
    <name evidence="1" type="ORF">UFOVP121_74</name>
    <name evidence="2" type="ORF">UFOVP277_79</name>
</gene>
<name>A0A6J5LNB7_9CAUD</name>
<sequence>MTSKAAKAAAALMHLYGIKDFDHALKIYDALANTFGPVDDVLWFYETKRWSVFESMEGEEFWQSIEDCALSFDEATAYFDQKKTT</sequence>
<dbReference type="EMBL" id="LR796243">
    <property type="protein sequence ID" value="CAB4131265.1"/>
    <property type="molecule type" value="Genomic_DNA"/>
</dbReference>
<proteinExistence type="predicted"/>
<reference evidence="2" key="1">
    <citation type="submission" date="2020-04" db="EMBL/GenBank/DDBJ databases">
        <authorList>
            <person name="Chiriac C."/>
            <person name="Salcher M."/>
            <person name="Ghai R."/>
            <person name="Kavagutti S V."/>
        </authorList>
    </citation>
    <scope>NUCLEOTIDE SEQUENCE</scope>
</reference>
<organism evidence="2">
    <name type="scientific">uncultured Caudovirales phage</name>
    <dbReference type="NCBI Taxonomy" id="2100421"/>
    <lineage>
        <taxon>Viruses</taxon>
        <taxon>Duplodnaviria</taxon>
        <taxon>Heunggongvirae</taxon>
        <taxon>Uroviricota</taxon>
        <taxon>Caudoviricetes</taxon>
        <taxon>Peduoviridae</taxon>
        <taxon>Maltschvirus</taxon>
        <taxon>Maltschvirus maltsch</taxon>
    </lineage>
</organism>
<protein>
    <submittedName>
        <fullName evidence="2">Uncharacterized protein</fullName>
    </submittedName>
</protein>
<accession>A0A6J5LNB7</accession>
<evidence type="ECO:0000313" key="1">
    <source>
        <dbReference type="EMBL" id="CAB4131265.1"/>
    </source>
</evidence>
<evidence type="ECO:0000313" key="2">
    <source>
        <dbReference type="EMBL" id="CAB4135112.1"/>
    </source>
</evidence>
<dbReference type="EMBL" id="LR796293">
    <property type="protein sequence ID" value="CAB4135112.1"/>
    <property type="molecule type" value="Genomic_DNA"/>
</dbReference>